<reference evidence="1" key="1">
    <citation type="submission" date="2020-05" db="EMBL/GenBank/DDBJ databases">
        <authorList>
            <person name="Chiriac C."/>
            <person name="Salcher M."/>
            <person name="Ghai R."/>
            <person name="Kavagutti S V."/>
        </authorList>
    </citation>
    <scope>NUCLEOTIDE SEQUENCE</scope>
</reference>
<accession>A0A6J7UNS1</accession>
<protein>
    <submittedName>
        <fullName evidence="1">Unannotated protein</fullName>
    </submittedName>
</protein>
<name>A0A6J7UNS1_9ZZZZ</name>
<sequence length="82" mass="8642">MTAAAVSPIDTPIAVTIPGHTRHNSMMGIMVKAMLFGSRGPSVLRSMVSPSAAAFSAAIRLANDERCISLIPKVLNSFRSKS</sequence>
<dbReference type="EMBL" id="CAFBQW010000101">
    <property type="protein sequence ID" value="CAB5066586.1"/>
    <property type="molecule type" value="Genomic_DNA"/>
</dbReference>
<organism evidence="1">
    <name type="scientific">freshwater metagenome</name>
    <dbReference type="NCBI Taxonomy" id="449393"/>
    <lineage>
        <taxon>unclassified sequences</taxon>
        <taxon>metagenomes</taxon>
        <taxon>ecological metagenomes</taxon>
    </lineage>
</organism>
<dbReference type="AlphaFoldDB" id="A0A6J7UNS1"/>
<evidence type="ECO:0000313" key="1">
    <source>
        <dbReference type="EMBL" id="CAB5066586.1"/>
    </source>
</evidence>
<proteinExistence type="predicted"/>
<gene>
    <name evidence="1" type="ORF">UFOPK4354_00998</name>
</gene>